<dbReference type="InterPro" id="IPR018247">
    <property type="entry name" value="EF_Hand_1_Ca_BS"/>
</dbReference>
<evidence type="ECO:0000256" key="3">
    <source>
        <dbReference type="ARBA" id="ARBA00022737"/>
    </source>
</evidence>
<dbReference type="SUPFAM" id="SSF47473">
    <property type="entry name" value="EF-hand"/>
    <property type="match status" value="1"/>
</dbReference>
<dbReference type="SMART" id="SM00054">
    <property type="entry name" value="EFh"/>
    <property type="match status" value="2"/>
</dbReference>
<dbReference type="Gene3D" id="1.10.238.10">
    <property type="entry name" value="EF-hand"/>
    <property type="match status" value="1"/>
</dbReference>
<dbReference type="GO" id="GO:0005884">
    <property type="term" value="C:actin filament"/>
    <property type="evidence" value="ECO:0007669"/>
    <property type="project" value="TreeGrafter"/>
</dbReference>
<dbReference type="GO" id="GO:0097178">
    <property type="term" value="P:ruffle assembly"/>
    <property type="evidence" value="ECO:0007669"/>
    <property type="project" value="TreeGrafter"/>
</dbReference>
<keyword evidence="3" id="KW-0677">Repeat</keyword>
<keyword evidence="2" id="KW-0479">Metal-binding</keyword>
<dbReference type="PANTHER" id="PTHR10356:SF0">
    <property type="entry name" value="CALCIUM-BINDING PROTEIN B"/>
    <property type="match status" value="1"/>
</dbReference>
<evidence type="ECO:0000256" key="5">
    <source>
        <dbReference type="SAM" id="MobiDB-lite"/>
    </source>
</evidence>
<protein>
    <submittedName>
        <fullName evidence="7">AIF1L protein</fullName>
    </submittedName>
</protein>
<dbReference type="InterPro" id="IPR049025">
    <property type="entry name" value="AIF-1_EF_pair"/>
</dbReference>
<accession>A0A8K0A959</accession>
<evidence type="ECO:0000256" key="4">
    <source>
        <dbReference type="ARBA" id="ARBA00022837"/>
    </source>
</evidence>
<dbReference type="GO" id="GO:0032587">
    <property type="term" value="C:ruffle membrane"/>
    <property type="evidence" value="ECO:0007669"/>
    <property type="project" value="UniProtKB-SubCell"/>
</dbReference>
<dbReference type="GO" id="GO:0051015">
    <property type="term" value="F:actin filament binding"/>
    <property type="evidence" value="ECO:0007669"/>
    <property type="project" value="TreeGrafter"/>
</dbReference>
<organism evidence="7 8">
    <name type="scientific">Branchiostoma lanceolatum</name>
    <name type="common">Common lancelet</name>
    <name type="synonym">Amphioxus lanceolatum</name>
    <dbReference type="NCBI Taxonomy" id="7740"/>
    <lineage>
        <taxon>Eukaryota</taxon>
        <taxon>Metazoa</taxon>
        <taxon>Chordata</taxon>
        <taxon>Cephalochordata</taxon>
        <taxon>Leptocardii</taxon>
        <taxon>Amphioxiformes</taxon>
        <taxon>Branchiostomatidae</taxon>
        <taxon>Branchiostoma</taxon>
    </lineage>
</organism>
<dbReference type="GO" id="GO:0005509">
    <property type="term" value="F:calcium ion binding"/>
    <property type="evidence" value="ECO:0007669"/>
    <property type="project" value="InterPro"/>
</dbReference>
<dbReference type="InterPro" id="IPR002048">
    <property type="entry name" value="EF_hand_dom"/>
</dbReference>
<evidence type="ECO:0000259" key="6">
    <source>
        <dbReference type="PROSITE" id="PS50222"/>
    </source>
</evidence>
<dbReference type="InterPro" id="IPR042433">
    <property type="entry name" value="AIF1/AIF1L"/>
</dbReference>
<gene>
    <name evidence="7" type="primary">AIF1L</name>
    <name evidence="7" type="ORF">BLAG_LOCUS23589</name>
</gene>
<dbReference type="CDD" id="cd00051">
    <property type="entry name" value="EFh"/>
    <property type="match status" value="1"/>
</dbReference>
<evidence type="ECO:0000256" key="1">
    <source>
        <dbReference type="ARBA" id="ARBA00004599"/>
    </source>
</evidence>
<dbReference type="PANTHER" id="PTHR10356">
    <property type="entry name" value="ALLOGRAFT INFLAMMATORY FACTOR-1"/>
    <property type="match status" value="1"/>
</dbReference>
<dbReference type="PROSITE" id="PS50222">
    <property type="entry name" value="EF_HAND_2"/>
    <property type="match status" value="2"/>
</dbReference>
<feature type="domain" description="EF-hand" evidence="6">
    <location>
        <begin position="86"/>
        <end position="121"/>
    </location>
</feature>
<dbReference type="EMBL" id="OV696693">
    <property type="protein sequence ID" value="CAH1271635.1"/>
    <property type="molecule type" value="Genomic_DNA"/>
</dbReference>
<proteinExistence type="predicted"/>
<reference evidence="7" key="1">
    <citation type="submission" date="2022-01" db="EMBL/GenBank/DDBJ databases">
        <authorList>
            <person name="Braso-Vives M."/>
        </authorList>
    </citation>
    <scope>NUCLEOTIDE SEQUENCE</scope>
</reference>
<evidence type="ECO:0000313" key="7">
    <source>
        <dbReference type="EMBL" id="CAH1271635.1"/>
    </source>
</evidence>
<name>A0A8K0A959_BRALA</name>
<dbReference type="OrthoDB" id="26525at2759"/>
<dbReference type="AlphaFoldDB" id="A0A8K0A959"/>
<comment type="subcellular location">
    <subcellularLocation>
        <location evidence="1">Cell projection</location>
        <location evidence="1">Ruffle membrane</location>
        <topology evidence="1">Peripheral membrane protein</topology>
        <orientation evidence="1">Cytoplasmic side</orientation>
    </subcellularLocation>
</comment>
<evidence type="ECO:0000256" key="2">
    <source>
        <dbReference type="ARBA" id="ARBA00022723"/>
    </source>
</evidence>
<keyword evidence="8" id="KW-1185">Reference proteome</keyword>
<dbReference type="Pfam" id="PF21008">
    <property type="entry name" value="AIF-1"/>
    <property type="match status" value="1"/>
</dbReference>
<feature type="region of interest" description="Disordered" evidence="5">
    <location>
        <begin position="133"/>
        <end position="152"/>
    </location>
</feature>
<feature type="domain" description="EF-hand" evidence="6">
    <location>
        <begin position="50"/>
        <end position="85"/>
    </location>
</feature>
<keyword evidence="4" id="KW-0106">Calcium</keyword>
<evidence type="ECO:0000313" key="8">
    <source>
        <dbReference type="Proteomes" id="UP000838412"/>
    </source>
</evidence>
<dbReference type="GO" id="GO:0051017">
    <property type="term" value="P:actin filament bundle assembly"/>
    <property type="evidence" value="ECO:0007669"/>
    <property type="project" value="TreeGrafter"/>
</dbReference>
<sequence length="152" mass="17460">MPTLASADSLDYQGGKEYGALKKRQEEMLDEINQEFLTDEDYQEVEELADRLESSKKTFMEMDENNNGELGMMEVKRMMEKLGQAKTHLELKKMIAEVDTTGRGVITYRDFLGMMLGSKSSVLKLILMFEEKKKEKERPKGIPPKRDLSSLP</sequence>
<dbReference type="InterPro" id="IPR011992">
    <property type="entry name" value="EF-hand-dom_pair"/>
</dbReference>
<dbReference type="PROSITE" id="PS00018">
    <property type="entry name" value="EF_HAND_1"/>
    <property type="match status" value="1"/>
</dbReference>
<dbReference type="Proteomes" id="UP000838412">
    <property type="component" value="Chromosome 8"/>
</dbReference>